<dbReference type="PANTHER" id="PTHR12110">
    <property type="entry name" value="HYDROXYPYRUVATE ISOMERASE"/>
    <property type="match status" value="1"/>
</dbReference>
<evidence type="ECO:0000313" key="4">
    <source>
        <dbReference type="Proteomes" id="UP000588158"/>
    </source>
</evidence>
<dbReference type="PANTHER" id="PTHR12110:SF41">
    <property type="entry name" value="INOSOSE DEHYDRATASE"/>
    <property type="match status" value="1"/>
</dbReference>
<dbReference type="AlphaFoldDB" id="A0A841AI31"/>
<protein>
    <submittedName>
        <fullName evidence="3">Sugar phosphate isomerase/epimerase</fullName>
    </submittedName>
</protein>
<keyword evidence="1" id="KW-0119">Carbohydrate metabolism</keyword>
<dbReference type="Gene3D" id="3.20.20.150">
    <property type="entry name" value="Divalent-metal-dependent TIM barrel enzymes"/>
    <property type="match status" value="1"/>
</dbReference>
<dbReference type="Proteomes" id="UP000588158">
    <property type="component" value="Unassembled WGS sequence"/>
</dbReference>
<feature type="domain" description="Xylose isomerase-like TIM barrel" evidence="2">
    <location>
        <begin position="20"/>
        <end position="167"/>
    </location>
</feature>
<dbReference type="EMBL" id="JACHLZ010000001">
    <property type="protein sequence ID" value="MBB5833241.1"/>
    <property type="molecule type" value="Genomic_DNA"/>
</dbReference>
<evidence type="ECO:0000259" key="2">
    <source>
        <dbReference type="Pfam" id="PF01261"/>
    </source>
</evidence>
<dbReference type="InterPro" id="IPR050312">
    <property type="entry name" value="IolE/XylAMocC-like"/>
</dbReference>
<dbReference type="InterPro" id="IPR013022">
    <property type="entry name" value="Xyl_isomerase-like_TIM-brl"/>
</dbReference>
<name>A0A841AI31_9MICO</name>
<comment type="caution">
    <text evidence="3">The sequence shown here is derived from an EMBL/GenBank/DDBJ whole genome shotgun (WGS) entry which is preliminary data.</text>
</comment>
<evidence type="ECO:0000256" key="1">
    <source>
        <dbReference type="ARBA" id="ARBA00023277"/>
    </source>
</evidence>
<organism evidence="3 4">
    <name type="scientific">Brachybacterium aquaticum</name>
    <dbReference type="NCBI Taxonomy" id="1432564"/>
    <lineage>
        <taxon>Bacteria</taxon>
        <taxon>Bacillati</taxon>
        <taxon>Actinomycetota</taxon>
        <taxon>Actinomycetes</taxon>
        <taxon>Micrococcales</taxon>
        <taxon>Dermabacteraceae</taxon>
        <taxon>Brachybacterium</taxon>
    </lineage>
</organism>
<dbReference type="SUPFAM" id="SSF51658">
    <property type="entry name" value="Xylose isomerase-like"/>
    <property type="match status" value="1"/>
</dbReference>
<accession>A0A841AI31</accession>
<reference evidence="3 4" key="1">
    <citation type="submission" date="2020-08" db="EMBL/GenBank/DDBJ databases">
        <title>Sequencing the genomes of 1000 actinobacteria strains.</title>
        <authorList>
            <person name="Klenk H.-P."/>
        </authorList>
    </citation>
    <scope>NUCLEOTIDE SEQUENCE [LARGE SCALE GENOMIC DNA]</scope>
    <source>
        <strain evidence="3 4">DSM 28796</strain>
    </source>
</reference>
<evidence type="ECO:0000313" key="3">
    <source>
        <dbReference type="EMBL" id="MBB5833241.1"/>
    </source>
</evidence>
<dbReference type="InterPro" id="IPR036237">
    <property type="entry name" value="Xyl_isomerase-like_sf"/>
</dbReference>
<gene>
    <name evidence="3" type="ORF">HNR70_003054</name>
</gene>
<dbReference type="RefSeq" id="WP_184326431.1">
    <property type="nucleotide sequence ID" value="NZ_JACHLZ010000001.1"/>
</dbReference>
<sequence>MIRPGLCSVTFRGLDVPRVVELAAHADLECIEWAGDVHVPPGDVDAARRARKATEDAGLAVASYGSYLRFEGAVEEVAAEGEAVLASALALGAPRIRVWAGSAGSADVGPEQRARLVARLAAFARRADAEGVDLGLEFHGRTLTDEIGSTLRLLDEVGEVNVRSYWQPHQDMPEADALDTLREVLPRTSSIHVFSWWPGHERLPLAERSSLWREVFTLLQAHDRENGGERDALLEFIPGDDPDLLPREAATLRELLGEAARAAQ</sequence>
<dbReference type="GO" id="GO:0016853">
    <property type="term" value="F:isomerase activity"/>
    <property type="evidence" value="ECO:0007669"/>
    <property type="project" value="UniProtKB-KW"/>
</dbReference>
<keyword evidence="4" id="KW-1185">Reference proteome</keyword>
<proteinExistence type="predicted"/>
<keyword evidence="3" id="KW-0413">Isomerase</keyword>
<dbReference type="Pfam" id="PF01261">
    <property type="entry name" value="AP_endonuc_2"/>
    <property type="match status" value="1"/>
</dbReference>